<dbReference type="Gene3D" id="3.40.640.10">
    <property type="entry name" value="Type I PLP-dependent aspartate aminotransferase-like (Major domain)"/>
    <property type="match status" value="1"/>
</dbReference>
<evidence type="ECO:0000256" key="10">
    <source>
        <dbReference type="ARBA" id="ARBA00023299"/>
    </source>
</evidence>
<dbReference type="InterPro" id="IPR015424">
    <property type="entry name" value="PyrdxlP-dep_Trfase"/>
</dbReference>
<evidence type="ECO:0000256" key="2">
    <source>
        <dbReference type="ARBA" id="ARBA00005099"/>
    </source>
</evidence>
<evidence type="ECO:0000256" key="6">
    <source>
        <dbReference type="ARBA" id="ARBA00022576"/>
    </source>
</evidence>
<dbReference type="SUPFAM" id="SSF53383">
    <property type="entry name" value="PLP-dependent transferases"/>
    <property type="match status" value="1"/>
</dbReference>
<comment type="pathway">
    <text evidence="2">Amino-acid biosynthesis; L-serine biosynthesis; L-serine from 3-phospho-D-glycerate: step 2/3.</text>
</comment>
<evidence type="ECO:0000256" key="7">
    <source>
        <dbReference type="ARBA" id="ARBA00022605"/>
    </source>
</evidence>
<evidence type="ECO:0000256" key="4">
    <source>
        <dbReference type="ARBA" id="ARBA00013030"/>
    </source>
</evidence>
<dbReference type="Gene3D" id="3.90.1150.10">
    <property type="entry name" value="Aspartate Aminotransferase, domain 1"/>
    <property type="match status" value="1"/>
</dbReference>
<evidence type="ECO:0000256" key="5">
    <source>
        <dbReference type="ARBA" id="ARBA00022490"/>
    </source>
</evidence>
<dbReference type="InterPro" id="IPR015421">
    <property type="entry name" value="PyrdxlP-dep_Trfase_major"/>
</dbReference>
<dbReference type="GO" id="GO:0004760">
    <property type="term" value="F:L-serine-pyruvate transaminase activity"/>
    <property type="evidence" value="ECO:0007669"/>
    <property type="project" value="TreeGrafter"/>
</dbReference>
<evidence type="ECO:0000256" key="1">
    <source>
        <dbReference type="ARBA" id="ARBA00001933"/>
    </source>
</evidence>
<dbReference type="KEGG" id="paca:ID47_08955"/>
<accession>A0A077AUH2</accession>
<dbReference type="OrthoDB" id="9772439at2"/>
<dbReference type="UniPathway" id="UPA00135">
    <property type="reaction ID" value="UER00197"/>
</dbReference>
<keyword evidence="8 12" id="KW-0808">Transferase</keyword>
<dbReference type="GO" id="GO:0006564">
    <property type="term" value="P:L-serine biosynthetic process"/>
    <property type="evidence" value="ECO:0007669"/>
    <property type="project" value="UniProtKB-KW"/>
</dbReference>
<dbReference type="InterPro" id="IPR022278">
    <property type="entry name" value="Pser_aminoTfrase"/>
</dbReference>
<evidence type="ECO:0000313" key="12">
    <source>
        <dbReference type="EMBL" id="AIK96832.1"/>
    </source>
</evidence>
<keyword evidence="7" id="KW-0028">Amino-acid biosynthesis</keyword>
<dbReference type="STRING" id="91604.ID47_08955"/>
<protein>
    <recommendedName>
        <fullName evidence="4">phosphoserine transaminase</fullName>
        <ecNumber evidence="4">2.6.1.52</ecNumber>
    </recommendedName>
</protein>
<reference evidence="12 13" key="1">
    <citation type="submission" date="2014-07" db="EMBL/GenBank/DDBJ databases">
        <title>Comparative genomic insights into amoeba endosymbionts belonging to the families of Holosporaceae and Candidatus Midichloriaceae within Rickettsiales.</title>
        <authorList>
            <person name="Wang Z."/>
            <person name="Wu M."/>
        </authorList>
    </citation>
    <scope>NUCLEOTIDE SEQUENCE [LARGE SCALE GENOMIC DNA]</scope>
    <source>
        <strain evidence="12">PRA3</strain>
    </source>
</reference>
<sequence>MPYKPSKIPSSPYFGSGPCKKHPGWKASDLQSALIGRSHRAPEGIAQIQRLLDLTREILAVPQDYTIAIVPGSGTGAVETALWNFLGSRPVDIFAWDVFGKLWVTDAIEQLSLPTVQTFVENFGRLPDLTQYAGSHDCVFTFNGTSGGVMVPHLDWIPDDRQGLTICDATSSAFVIPINDWHKLDITCFSWQKGFGGEAAHGMIIVSPRAMQHLTQFQPSWPIPRLFRLTKAGEIIQSIFEAKTINTPSMLCVEDAIQGLDWAVSIGGKKALWQRVKCNFDVIDKWVTNHPDLEHLAIVPESRSKASICFNLTAAYCGGENPGDLITQITTQLADLGVAYDIKNHFLAPSSFRIWCGPTIETADLSILTKWIDWSLEKMRPATAFTN</sequence>
<dbReference type="PIRSF" id="PIRSF000525">
    <property type="entry name" value="SerC"/>
    <property type="match status" value="1"/>
</dbReference>
<keyword evidence="10" id="KW-0718">Serine biosynthesis</keyword>
<dbReference type="InterPro" id="IPR006271">
    <property type="entry name" value="Pser_aminoTfrase_methanosarc"/>
</dbReference>
<dbReference type="PANTHER" id="PTHR21152:SF40">
    <property type="entry name" value="ALANINE--GLYOXYLATE AMINOTRANSFERASE"/>
    <property type="match status" value="1"/>
</dbReference>
<dbReference type="GO" id="GO:0004648">
    <property type="term" value="F:O-phospho-L-serine:2-oxoglutarate aminotransferase activity"/>
    <property type="evidence" value="ECO:0007669"/>
    <property type="project" value="UniProtKB-EC"/>
</dbReference>
<dbReference type="GO" id="GO:0008453">
    <property type="term" value="F:alanine-glyoxylate transaminase activity"/>
    <property type="evidence" value="ECO:0007669"/>
    <property type="project" value="TreeGrafter"/>
</dbReference>
<dbReference type="NCBIfam" id="TIGR01365">
    <property type="entry name" value="serC_2"/>
    <property type="match status" value="1"/>
</dbReference>
<dbReference type="NCBIfam" id="NF002841">
    <property type="entry name" value="PRK03080.1-2"/>
    <property type="match status" value="1"/>
</dbReference>
<dbReference type="InterPro" id="IPR015422">
    <property type="entry name" value="PyrdxlP-dep_Trfase_small"/>
</dbReference>
<comment type="similarity">
    <text evidence="3">Belongs to the class-V pyridoxal-phosphate-dependent aminotransferase family. SerC subfamily.</text>
</comment>
<dbReference type="GO" id="GO:0019265">
    <property type="term" value="P:glycine biosynthetic process, by transamination of glyoxylate"/>
    <property type="evidence" value="ECO:0007669"/>
    <property type="project" value="TreeGrafter"/>
</dbReference>
<dbReference type="AlphaFoldDB" id="A0A077AUH2"/>
<comment type="cofactor">
    <cofactor evidence="1">
        <name>pyridoxal 5'-phosphate</name>
        <dbReference type="ChEBI" id="CHEBI:597326"/>
    </cofactor>
</comment>
<dbReference type="RefSeq" id="WP_038465565.1">
    <property type="nucleotide sequence ID" value="NZ_CP008941.1"/>
</dbReference>
<keyword evidence="9" id="KW-0663">Pyridoxal phosphate</keyword>
<keyword evidence="5" id="KW-0963">Cytoplasm</keyword>
<comment type="catalytic activity">
    <reaction evidence="11">
        <text>O-phospho-L-serine + 2-oxoglutarate = 3-phosphooxypyruvate + L-glutamate</text>
        <dbReference type="Rhea" id="RHEA:14329"/>
        <dbReference type="ChEBI" id="CHEBI:16810"/>
        <dbReference type="ChEBI" id="CHEBI:18110"/>
        <dbReference type="ChEBI" id="CHEBI:29985"/>
        <dbReference type="ChEBI" id="CHEBI:57524"/>
        <dbReference type="EC" id="2.6.1.52"/>
    </reaction>
</comment>
<gene>
    <name evidence="12" type="ORF">ID47_08955</name>
</gene>
<name>A0A077AUH2_9PROT</name>
<dbReference type="EC" id="2.6.1.52" evidence="4"/>
<keyword evidence="13" id="KW-1185">Reference proteome</keyword>
<dbReference type="Proteomes" id="UP000028926">
    <property type="component" value="Chromosome"/>
</dbReference>
<evidence type="ECO:0000256" key="9">
    <source>
        <dbReference type="ARBA" id="ARBA00022898"/>
    </source>
</evidence>
<evidence type="ECO:0000256" key="3">
    <source>
        <dbReference type="ARBA" id="ARBA00006904"/>
    </source>
</evidence>
<keyword evidence="6 12" id="KW-0032">Aminotransferase</keyword>
<proteinExistence type="inferred from homology"/>
<dbReference type="eggNOG" id="COG1932">
    <property type="taxonomic scope" value="Bacteria"/>
</dbReference>
<evidence type="ECO:0000313" key="13">
    <source>
        <dbReference type="Proteomes" id="UP000028926"/>
    </source>
</evidence>
<evidence type="ECO:0000256" key="11">
    <source>
        <dbReference type="ARBA" id="ARBA00049007"/>
    </source>
</evidence>
<dbReference type="EMBL" id="CP008941">
    <property type="protein sequence ID" value="AIK96832.1"/>
    <property type="molecule type" value="Genomic_DNA"/>
</dbReference>
<organism evidence="12 13">
    <name type="scientific">Candidatus Odyssella acanthamoebae</name>
    <dbReference type="NCBI Taxonomy" id="91604"/>
    <lineage>
        <taxon>Bacteria</taxon>
        <taxon>Pseudomonadati</taxon>
        <taxon>Pseudomonadota</taxon>
        <taxon>Alphaproteobacteria</taxon>
        <taxon>Holosporales</taxon>
        <taxon>Candidatus Paracaedibacteraceae</taxon>
        <taxon>Candidatus Odyssella</taxon>
    </lineage>
</organism>
<dbReference type="PANTHER" id="PTHR21152">
    <property type="entry name" value="AMINOTRANSFERASE CLASS V"/>
    <property type="match status" value="1"/>
</dbReference>
<dbReference type="HOGENOM" id="CLU_040283_0_0_5"/>
<evidence type="ECO:0000256" key="8">
    <source>
        <dbReference type="ARBA" id="ARBA00022679"/>
    </source>
</evidence>